<feature type="compositionally biased region" description="Low complexity" evidence="1">
    <location>
        <begin position="8"/>
        <end position="24"/>
    </location>
</feature>
<accession>A0ABQ2UXJ6</accession>
<sequence length="71" mass="7819">MSSRHPSSAEAITTISTITANTSNGRARRASCRIRPDRRGPAPYAPRGPGTVPVRRTPSARPNRLFQYTNR</sequence>
<protein>
    <submittedName>
        <fullName evidence="2">Uncharacterized protein</fullName>
    </submittedName>
</protein>
<evidence type="ECO:0000256" key="1">
    <source>
        <dbReference type="SAM" id="MobiDB-lite"/>
    </source>
</evidence>
<dbReference type="EMBL" id="BMRP01000004">
    <property type="protein sequence ID" value="GGU53003.1"/>
    <property type="molecule type" value="Genomic_DNA"/>
</dbReference>
<organism evidence="2 3">
    <name type="scientific">Streptomyces albospinus</name>
    <dbReference type="NCBI Taxonomy" id="285515"/>
    <lineage>
        <taxon>Bacteria</taxon>
        <taxon>Bacillati</taxon>
        <taxon>Actinomycetota</taxon>
        <taxon>Actinomycetes</taxon>
        <taxon>Kitasatosporales</taxon>
        <taxon>Streptomycetaceae</taxon>
        <taxon>Streptomyces</taxon>
    </lineage>
</organism>
<evidence type="ECO:0000313" key="3">
    <source>
        <dbReference type="Proteomes" id="UP000654471"/>
    </source>
</evidence>
<feature type="compositionally biased region" description="Low complexity" evidence="1">
    <location>
        <begin position="41"/>
        <end position="50"/>
    </location>
</feature>
<evidence type="ECO:0000313" key="2">
    <source>
        <dbReference type="EMBL" id="GGU53003.1"/>
    </source>
</evidence>
<reference evidence="3" key="1">
    <citation type="journal article" date="2019" name="Int. J. Syst. Evol. Microbiol.">
        <title>The Global Catalogue of Microorganisms (GCM) 10K type strain sequencing project: providing services to taxonomists for standard genome sequencing and annotation.</title>
        <authorList>
            <consortium name="The Broad Institute Genomics Platform"/>
            <consortium name="The Broad Institute Genome Sequencing Center for Infectious Disease"/>
            <person name="Wu L."/>
            <person name="Ma J."/>
        </authorList>
    </citation>
    <scope>NUCLEOTIDE SEQUENCE [LARGE SCALE GENOMIC DNA]</scope>
    <source>
        <strain evidence="3">JCM 3399</strain>
    </source>
</reference>
<proteinExistence type="predicted"/>
<dbReference type="Proteomes" id="UP000654471">
    <property type="component" value="Unassembled WGS sequence"/>
</dbReference>
<comment type="caution">
    <text evidence="2">The sequence shown here is derived from an EMBL/GenBank/DDBJ whole genome shotgun (WGS) entry which is preliminary data.</text>
</comment>
<name>A0ABQ2UXJ6_9ACTN</name>
<gene>
    <name evidence="2" type="ORF">GCM10010211_17010</name>
</gene>
<feature type="region of interest" description="Disordered" evidence="1">
    <location>
        <begin position="1"/>
        <end position="71"/>
    </location>
</feature>
<keyword evidence="3" id="KW-1185">Reference proteome</keyword>